<evidence type="ECO:0000259" key="2">
    <source>
        <dbReference type="PROSITE" id="PS51253"/>
    </source>
</evidence>
<dbReference type="PROSITE" id="PS51253">
    <property type="entry name" value="HTH_CENPB"/>
    <property type="match status" value="1"/>
</dbReference>
<dbReference type="EMBL" id="CP092620">
    <property type="protein sequence ID" value="UMM14525.1"/>
    <property type="molecule type" value="Genomic_DNA"/>
</dbReference>
<gene>
    <name evidence="3" type="ORF">L5515_002297</name>
</gene>
<dbReference type="InterPro" id="IPR006600">
    <property type="entry name" value="HTH_CenpB_DNA-bd_dom"/>
</dbReference>
<dbReference type="SMART" id="SM00674">
    <property type="entry name" value="CENPB"/>
    <property type="match status" value="1"/>
</dbReference>
<reference evidence="3 4" key="1">
    <citation type="submission" date="2022-04" db="EMBL/GenBank/DDBJ databases">
        <title>Chromosome-level reference genomes for two strains of Caenorhabditis briggsae: an improved platform for comparative genomics.</title>
        <authorList>
            <person name="Stevens L."/>
            <person name="Andersen E."/>
        </authorList>
    </citation>
    <scope>NUCLEOTIDE SEQUENCE [LARGE SCALE GENOMIC DNA]</scope>
    <source>
        <strain evidence="3">VX34</strain>
        <tissue evidence="3">Whole-organism</tissue>
    </source>
</reference>
<accession>A0AAE9E7N9</accession>
<dbReference type="Proteomes" id="UP000829354">
    <property type="component" value="Chromosome I"/>
</dbReference>
<dbReference type="GO" id="GO:0003677">
    <property type="term" value="F:DNA binding"/>
    <property type="evidence" value="ECO:0007669"/>
    <property type="project" value="UniProtKB-KW"/>
</dbReference>
<evidence type="ECO:0000256" key="1">
    <source>
        <dbReference type="ARBA" id="ARBA00023125"/>
    </source>
</evidence>
<organism evidence="3 4">
    <name type="scientific">Caenorhabditis briggsae</name>
    <dbReference type="NCBI Taxonomy" id="6238"/>
    <lineage>
        <taxon>Eukaryota</taxon>
        <taxon>Metazoa</taxon>
        <taxon>Ecdysozoa</taxon>
        <taxon>Nematoda</taxon>
        <taxon>Chromadorea</taxon>
        <taxon>Rhabditida</taxon>
        <taxon>Rhabditina</taxon>
        <taxon>Rhabditomorpha</taxon>
        <taxon>Rhabditoidea</taxon>
        <taxon>Rhabditidae</taxon>
        <taxon>Peloderinae</taxon>
        <taxon>Caenorhabditis</taxon>
    </lineage>
</organism>
<feature type="domain" description="HTH CENPB-type" evidence="2">
    <location>
        <begin position="153"/>
        <end position="225"/>
    </location>
</feature>
<protein>
    <recommendedName>
        <fullName evidence="2">HTH CENPB-type domain-containing protein</fullName>
    </recommendedName>
</protein>
<evidence type="ECO:0000313" key="4">
    <source>
        <dbReference type="Proteomes" id="UP000829354"/>
    </source>
</evidence>
<sequence>MLAARGVSLGLGKINLSDLNQLPQDRILAAQFKKSQDAKNKKPRIIIKKKADAKHALIDDLDIEEDHEVVHEEDGDWEPEVFKPSDGYILPSHNHLMFGEKSVTREEADKALDYYRGTIKGSRPLQCMRNKFRWIVGNHHLAKLRQYEKDRDDYKETRTNLLKVLGQRLFETVREKLQNGFPLHDCDLQMIARDINRKMMKIEGFKASQTWITRWKNAHNRLMPTGMDPGRIF</sequence>
<dbReference type="Gene3D" id="1.10.10.60">
    <property type="entry name" value="Homeodomain-like"/>
    <property type="match status" value="1"/>
</dbReference>
<evidence type="ECO:0000313" key="3">
    <source>
        <dbReference type="EMBL" id="UMM14525.1"/>
    </source>
</evidence>
<keyword evidence="1" id="KW-0238">DNA-binding</keyword>
<name>A0AAE9E7N9_CAEBR</name>
<proteinExistence type="predicted"/>
<dbReference type="AlphaFoldDB" id="A0AAE9E7N9"/>
<keyword evidence="4" id="KW-1185">Reference proteome</keyword>